<evidence type="ECO:0000313" key="9">
    <source>
        <dbReference type="Proteomes" id="UP001515480"/>
    </source>
</evidence>
<dbReference type="InterPro" id="IPR001179">
    <property type="entry name" value="PPIase_FKBP_dom"/>
</dbReference>
<dbReference type="EC" id="5.2.1.8" evidence="2 5"/>
<evidence type="ECO:0000256" key="3">
    <source>
        <dbReference type="ARBA" id="ARBA00023110"/>
    </source>
</evidence>
<evidence type="ECO:0000313" key="8">
    <source>
        <dbReference type="EMBL" id="KAL1500704.1"/>
    </source>
</evidence>
<dbReference type="InterPro" id="IPR044609">
    <property type="entry name" value="FKBP2/11"/>
</dbReference>
<dbReference type="GO" id="GO:0003755">
    <property type="term" value="F:peptidyl-prolyl cis-trans isomerase activity"/>
    <property type="evidence" value="ECO:0007669"/>
    <property type="project" value="UniProtKB-KW"/>
</dbReference>
<sequence length="215" mass="23513">MALGAVGAALALLFASASAQAVDHAMRLQQIIGSAKIAANEKRYDLALQKLRALEDGVAQWREHVHRAIAEAAEAEAPAHAAEESEPPEPSIDFEVNVTFTPPKCPRKSMEGSVMKVHYVGQLVKTKKTFASSFHTGSMPYRFTLGSDEVLGAWNEGLVGMCEGERRRLMVPWTMGYGAKGDKGVPPYSDLRYDFELVELNNPKIPKAKKSKSEL</sequence>
<reference evidence="8 9" key="1">
    <citation type="journal article" date="2024" name="Science">
        <title>Giant polyketide synthase enzymes in the biosynthesis of giant marine polyether toxins.</title>
        <authorList>
            <person name="Fallon T.R."/>
            <person name="Shende V.V."/>
            <person name="Wierzbicki I.H."/>
            <person name="Pendleton A.L."/>
            <person name="Watervoot N.F."/>
            <person name="Auber R.P."/>
            <person name="Gonzalez D.J."/>
            <person name="Wisecaver J.H."/>
            <person name="Moore B.S."/>
        </authorList>
    </citation>
    <scope>NUCLEOTIDE SEQUENCE [LARGE SCALE GENOMIC DNA]</scope>
    <source>
        <strain evidence="8 9">12B1</strain>
    </source>
</reference>
<organism evidence="8 9">
    <name type="scientific">Prymnesium parvum</name>
    <name type="common">Toxic golden alga</name>
    <dbReference type="NCBI Taxonomy" id="97485"/>
    <lineage>
        <taxon>Eukaryota</taxon>
        <taxon>Haptista</taxon>
        <taxon>Haptophyta</taxon>
        <taxon>Prymnesiophyceae</taxon>
        <taxon>Prymnesiales</taxon>
        <taxon>Prymnesiaceae</taxon>
        <taxon>Prymnesium</taxon>
    </lineage>
</organism>
<protein>
    <recommendedName>
        <fullName evidence="2 5">peptidylprolyl isomerase</fullName>
        <ecNumber evidence="2 5">5.2.1.8</ecNumber>
    </recommendedName>
</protein>
<feature type="signal peptide" evidence="6">
    <location>
        <begin position="1"/>
        <end position="19"/>
    </location>
</feature>
<proteinExistence type="predicted"/>
<keyword evidence="4 5" id="KW-0413">Isomerase</keyword>
<accession>A0AB34IKD2</accession>
<evidence type="ECO:0000256" key="4">
    <source>
        <dbReference type="ARBA" id="ARBA00023235"/>
    </source>
</evidence>
<comment type="catalytic activity">
    <reaction evidence="1 5">
        <text>[protein]-peptidylproline (omega=180) = [protein]-peptidylproline (omega=0)</text>
        <dbReference type="Rhea" id="RHEA:16237"/>
        <dbReference type="Rhea" id="RHEA-COMP:10747"/>
        <dbReference type="Rhea" id="RHEA-COMP:10748"/>
        <dbReference type="ChEBI" id="CHEBI:83833"/>
        <dbReference type="ChEBI" id="CHEBI:83834"/>
        <dbReference type="EC" id="5.2.1.8"/>
    </reaction>
</comment>
<dbReference type="PANTHER" id="PTHR45779:SF7">
    <property type="entry name" value="PEPTIDYLPROLYL ISOMERASE"/>
    <property type="match status" value="1"/>
</dbReference>
<dbReference type="PROSITE" id="PS50059">
    <property type="entry name" value="FKBP_PPIASE"/>
    <property type="match status" value="1"/>
</dbReference>
<keyword evidence="6" id="KW-0732">Signal</keyword>
<dbReference type="Pfam" id="PF00254">
    <property type="entry name" value="FKBP_C"/>
    <property type="match status" value="1"/>
</dbReference>
<dbReference type="SUPFAM" id="SSF54534">
    <property type="entry name" value="FKBP-like"/>
    <property type="match status" value="1"/>
</dbReference>
<evidence type="ECO:0000256" key="6">
    <source>
        <dbReference type="SAM" id="SignalP"/>
    </source>
</evidence>
<feature type="chain" id="PRO_5044243106" description="peptidylprolyl isomerase" evidence="6">
    <location>
        <begin position="20"/>
        <end position="215"/>
    </location>
</feature>
<comment type="caution">
    <text evidence="8">The sequence shown here is derived from an EMBL/GenBank/DDBJ whole genome shotgun (WGS) entry which is preliminary data.</text>
</comment>
<evidence type="ECO:0000256" key="1">
    <source>
        <dbReference type="ARBA" id="ARBA00000971"/>
    </source>
</evidence>
<evidence type="ECO:0000259" key="7">
    <source>
        <dbReference type="PROSITE" id="PS50059"/>
    </source>
</evidence>
<keyword evidence="9" id="KW-1185">Reference proteome</keyword>
<dbReference type="InterPro" id="IPR046357">
    <property type="entry name" value="PPIase_dom_sf"/>
</dbReference>
<dbReference type="EMBL" id="JBGBPQ010000023">
    <property type="protein sequence ID" value="KAL1500704.1"/>
    <property type="molecule type" value="Genomic_DNA"/>
</dbReference>
<keyword evidence="3 5" id="KW-0697">Rotamase</keyword>
<evidence type="ECO:0000256" key="5">
    <source>
        <dbReference type="PROSITE-ProRule" id="PRU00277"/>
    </source>
</evidence>
<dbReference type="Gene3D" id="3.10.50.40">
    <property type="match status" value="1"/>
</dbReference>
<evidence type="ECO:0000256" key="2">
    <source>
        <dbReference type="ARBA" id="ARBA00013194"/>
    </source>
</evidence>
<dbReference type="AlphaFoldDB" id="A0AB34IKD2"/>
<dbReference type="Proteomes" id="UP001515480">
    <property type="component" value="Unassembled WGS sequence"/>
</dbReference>
<dbReference type="GO" id="GO:0005783">
    <property type="term" value="C:endoplasmic reticulum"/>
    <property type="evidence" value="ECO:0007669"/>
    <property type="project" value="TreeGrafter"/>
</dbReference>
<gene>
    <name evidence="8" type="ORF">AB1Y20_013351</name>
</gene>
<feature type="domain" description="PPIase FKBP-type" evidence="7">
    <location>
        <begin position="112"/>
        <end position="201"/>
    </location>
</feature>
<name>A0AB34IKD2_PRYPA</name>
<dbReference type="PANTHER" id="PTHR45779">
    <property type="entry name" value="PEPTIDYLPROLYL ISOMERASE"/>
    <property type="match status" value="1"/>
</dbReference>